<feature type="compositionally biased region" description="Basic and acidic residues" evidence="1">
    <location>
        <begin position="38"/>
        <end position="54"/>
    </location>
</feature>
<keyword evidence="3" id="KW-1185">Reference proteome</keyword>
<evidence type="ECO:0000313" key="3">
    <source>
        <dbReference type="Proteomes" id="UP000609879"/>
    </source>
</evidence>
<name>A0ABQ3Y9Q8_9ACTN</name>
<accession>A0ABQ3Y9Q8</accession>
<evidence type="ECO:0000256" key="1">
    <source>
        <dbReference type="SAM" id="MobiDB-lite"/>
    </source>
</evidence>
<gene>
    <name evidence="2" type="ORF">Ade02nite_53470</name>
</gene>
<proteinExistence type="predicted"/>
<dbReference type="EMBL" id="BOMI01000107">
    <property type="protein sequence ID" value="GID76706.1"/>
    <property type="molecule type" value="Genomic_DNA"/>
</dbReference>
<comment type="caution">
    <text evidence="2">The sequence shown here is derived from an EMBL/GenBank/DDBJ whole genome shotgun (WGS) entry which is preliminary data.</text>
</comment>
<reference evidence="2 3" key="1">
    <citation type="submission" date="2021-01" db="EMBL/GenBank/DDBJ databases">
        <title>Whole genome shotgun sequence of Actinoplanes deccanensis NBRC 13994.</title>
        <authorList>
            <person name="Komaki H."/>
            <person name="Tamura T."/>
        </authorList>
    </citation>
    <scope>NUCLEOTIDE SEQUENCE [LARGE SCALE GENOMIC DNA]</scope>
    <source>
        <strain evidence="2 3">NBRC 13994</strain>
    </source>
</reference>
<sequence length="75" mass="7992">MQRRVEQVLGAAQMHGLELLGTVLDSVPLRPPLVQEQALHDSGEGGDIARKGGDGRGVPAEIGHRHAPIRQPDTV</sequence>
<organism evidence="2 3">
    <name type="scientific">Paractinoplanes deccanensis</name>
    <dbReference type="NCBI Taxonomy" id="113561"/>
    <lineage>
        <taxon>Bacteria</taxon>
        <taxon>Bacillati</taxon>
        <taxon>Actinomycetota</taxon>
        <taxon>Actinomycetes</taxon>
        <taxon>Micromonosporales</taxon>
        <taxon>Micromonosporaceae</taxon>
        <taxon>Paractinoplanes</taxon>
    </lineage>
</organism>
<protein>
    <submittedName>
        <fullName evidence="2">Uncharacterized protein</fullName>
    </submittedName>
</protein>
<evidence type="ECO:0000313" key="2">
    <source>
        <dbReference type="EMBL" id="GID76706.1"/>
    </source>
</evidence>
<feature type="region of interest" description="Disordered" evidence="1">
    <location>
        <begin position="37"/>
        <end position="75"/>
    </location>
</feature>
<dbReference type="Proteomes" id="UP000609879">
    <property type="component" value="Unassembled WGS sequence"/>
</dbReference>